<evidence type="ECO:0000313" key="1">
    <source>
        <dbReference type="EMBL" id="KAK9517771.1"/>
    </source>
</evidence>
<organism evidence="1 2">
    <name type="scientific">Zoarces viviparus</name>
    <name type="common">Viviparous eelpout</name>
    <name type="synonym">Blennius viviparus</name>
    <dbReference type="NCBI Taxonomy" id="48416"/>
    <lineage>
        <taxon>Eukaryota</taxon>
        <taxon>Metazoa</taxon>
        <taxon>Chordata</taxon>
        <taxon>Craniata</taxon>
        <taxon>Vertebrata</taxon>
        <taxon>Euteleostomi</taxon>
        <taxon>Actinopterygii</taxon>
        <taxon>Neopterygii</taxon>
        <taxon>Teleostei</taxon>
        <taxon>Neoteleostei</taxon>
        <taxon>Acanthomorphata</taxon>
        <taxon>Eupercaria</taxon>
        <taxon>Perciformes</taxon>
        <taxon>Cottioidei</taxon>
        <taxon>Zoarcales</taxon>
        <taxon>Zoarcidae</taxon>
        <taxon>Zoarcinae</taxon>
        <taxon>Zoarces</taxon>
    </lineage>
</organism>
<sequence>MSLFWRAKSKRNPGAEHVLRGHDCRLKLYRPLLWPLASIYSPQSWLDVSELPASPPKHRTATALHCQALFRWRLPSDATSQPVRLM</sequence>
<dbReference type="EMBL" id="JBCEZU010000538">
    <property type="protein sequence ID" value="KAK9517771.1"/>
    <property type="molecule type" value="Genomic_DNA"/>
</dbReference>
<name>A0AAW1E5J8_ZOAVI</name>
<dbReference type="Proteomes" id="UP001488805">
    <property type="component" value="Unassembled WGS sequence"/>
</dbReference>
<comment type="caution">
    <text evidence="1">The sequence shown here is derived from an EMBL/GenBank/DDBJ whole genome shotgun (WGS) entry which is preliminary data.</text>
</comment>
<keyword evidence="2" id="KW-1185">Reference proteome</keyword>
<dbReference type="AlphaFoldDB" id="A0AAW1E5J8"/>
<accession>A0AAW1E5J8</accession>
<evidence type="ECO:0000313" key="2">
    <source>
        <dbReference type="Proteomes" id="UP001488805"/>
    </source>
</evidence>
<reference evidence="1 2" key="1">
    <citation type="journal article" date="2024" name="Genome Biol. Evol.">
        <title>Chromosome-level genome assembly of the viviparous eelpout Zoarces viviparus.</title>
        <authorList>
            <person name="Fuhrmann N."/>
            <person name="Brasseur M.V."/>
            <person name="Bakowski C.E."/>
            <person name="Podsiadlowski L."/>
            <person name="Prost S."/>
            <person name="Krehenwinkel H."/>
            <person name="Mayer C."/>
        </authorList>
    </citation>
    <scope>NUCLEOTIDE SEQUENCE [LARGE SCALE GENOMIC DNA]</scope>
    <source>
        <strain evidence="1">NO-MEL_2022_Ind0_liver</strain>
    </source>
</reference>
<gene>
    <name evidence="1" type="ORF">VZT92_023115</name>
</gene>
<protein>
    <submittedName>
        <fullName evidence="1">Uncharacterized protein</fullName>
    </submittedName>
</protein>
<proteinExistence type="predicted"/>